<dbReference type="EMBL" id="DUZY01000003">
    <property type="protein sequence ID" value="DAD33156.1"/>
    <property type="molecule type" value="Genomic_DNA"/>
</dbReference>
<dbReference type="Proteomes" id="UP000607653">
    <property type="component" value="Unassembled WGS sequence"/>
</dbReference>
<gene>
    <name evidence="1" type="ORF">HUJ06_012007</name>
</gene>
<accession>A0A822YQQ3</accession>
<protein>
    <submittedName>
        <fullName evidence="1">Uncharacterized protein</fullName>
    </submittedName>
</protein>
<evidence type="ECO:0000313" key="2">
    <source>
        <dbReference type="Proteomes" id="UP000607653"/>
    </source>
</evidence>
<proteinExistence type="predicted"/>
<organism evidence="1 2">
    <name type="scientific">Nelumbo nucifera</name>
    <name type="common">Sacred lotus</name>
    <dbReference type="NCBI Taxonomy" id="4432"/>
    <lineage>
        <taxon>Eukaryota</taxon>
        <taxon>Viridiplantae</taxon>
        <taxon>Streptophyta</taxon>
        <taxon>Embryophyta</taxon>
        <taxon>Tracheophyta</taxon>
        <taxon>Spermatophyta</taxon>
        <taxon>Magnoliopsida</taxon>
        <taxon>Proteales</taxon>
        <taxon>Nelumbonaceae</taxon>
        <taxon>Nelumbo</taxon>
    </lineage>
</organism>
<sequence>MDEQCGVTTVVDDEIGTATRTPVKGPLGAPPVLLKGLPLPGEYGSAVASDGSSGVVLGGEDVAGAPADLGAEGGEGFDQNRGLDRHVERAGDLGTLEGLRGAELGSASHKPWHLDLSQLDLEPAEVGLRYILDLVFTTGGGLLDEKRHGCR</sequence>
<keyword evidence="2" id="KW-1185">Reference proteome</keyword>
<comment type="caution">
    <text evidence="1">The sequence shown here is derived from an EMBL/GenBank/DDBJ whole genome shotgun (WGS) entry which is preliminary data.</text>
</comment>
<name>A0A822YQQ3_NELNU</name>
<dbReference type="AlphaFoldDB" id="A0A822YQQ3"/>
<reference evidence="1 2" key="1">
    <citation type="journal article" date="2020" name="Mol. Biol. Evol.">
        <title>Distinct Expression and Methylation Patterns for Genes with Different Fates following a Single Whole-Genome Duplication in Flowering Plants.</title>
        <authorList>
            <person name="Shi T."/>
            <person name="Rahmani R.S."/>
            <person name="Gugger P.F."/>
            <person name="Wang M."/>
            <person name="Li H."/>
            <person name="Zhang Y."/>
            <person name="Li Z."/>
            <person name="Wang Q."/>
            <person name="Van de Peer Y."/>
            <person name="Marchal K."/>
            <person name="Chen J."/>
        </authorList>
    </citation>
    <scope>NUCLEOTIDE SEQUENCE [LARGE SCALE GENOMIC DNA]</scope>
    <source>
        <tissue evidence="1">Leaf</tissue>
    </source>
</reference>
<dbReference type="AntiFam" id="ANF00237">
    <property type="entry name" value="Shadow ORF (opposite ahcY)"/>
</dbReference>
<evidence type="ECO:0000313" key="1">
    <source>
        <dbReference type="EMBL" id="DAD33156.1"/>
    </source>
</evidence>